<gene>
    <name evidence="2" type="ORF">EDB92DRAFT_348921</name>
</gene>
<proteinExistence type="predicted"/>
<reference evidence="2" key="1">
    <citation type="submission" date="2022-01" db="EMBL/GenBank/DDBJ databases">
        <title>Comparative genomics reveals a dynamic genome evolution in the ectomycorrhizal milk-cap (Lactarius) mushrooms.</title>
        <authorList>
            <consortium name="DOE Joint Genome Institute"/>
            <person name="Lebreton A."/>
            <person name="Tang N."/>
            <person name="Kuo A."/>
            <person name="LaButti K."/>
            <person name="Drula E."/>
            <person name="Barry K."/>
            <person name="Clum A."/>
            <person name="Lipzen A."/>
            <person name="Mousain D."/>
            <person name="Ng V."/>
            <person name="Wang R."/>
            <person name="Wang X."/>
            <person name="Dai Y."/>
            <person name="Henrissat B."/>
            <person name="Grigoriev I.V."/>
            <person name="Guerin-Laguette A."/>
            <person name="Yu F."/>
            <person name="Martin F.M."/>
        </authorList>
    </citation>
    <scope>NUCLEOTIDE SEQUENCE</scope>
    <source>
        <strain evidence="2">QP</strain>
    </source>
</reference>
<sequence length="202" mass="22656">MHPRRLDKPCPLQRNTTLALGNPGGMAQSRRSTMGTSRIRHQRPIVVPSPNAKTLVLLLPICITRATKRTNPRPLYARVRRVELRKSTTAPIVSRFVPPKRICARPFELERVLSKLRANKVPEQRGAAQDLLVRAGTAGRLGWCVDPEASAPQESGNGKRAFFRRPRADIMVHSETRPRCTGNHGGLVPRMQRDAVPRDCVW</sequence>
<name>A0AAD4QEQ8_9AGAM</name>
<protein>
    <submittedName>
        <fullName evidence="2">Uncharacterized protein</fullName>
    </submittedName>
</protein>
<evidence type="ECO:0000313" key="2">
    <source>
        <dbReference type="EMBL" id="KAH8993978.1"/>
    </source>
</evidence>
<organism evidence="2 3">
    <name type="scientific">Lactarius akahatsu</name>
    <dbReference type="NCBI Taxonomy" id="416441"/>
    <lineage>
        <taxon>Eukaryota</taxon>
        <taxon>Fungi</taxon>
        <taxon>Dikarya</taxon>
        <taxon>Basidiomycota</taxon>
        <taxon>Agaricomycotina</taxon>
        <taxon>Agaricomycetes</taxon>
        <taxon>Russulales</taxon>
        <taxon>Russulaceae</taxon>
        <taxon>Lactarius</taxon>
    </lineage>
</organism>
<evidence type="ECO:0000256" key="1">
    <source>
        <dbReference type="SAM" id="MobiDB-lite"/>
    </source>
</evidence>
<comment type="caution">
    <text evidence="2">The sequence shown here is derived from an EMBL/GenBank/DDBJ whole genome shotgun (WGS) entry which is preliminary data.</text>
</comment>
<keyword evidence="3" id="KW-1185">Reference proteome</keyword>
<dbReference type="EMBL" id="JAKELL010000016">
    <property type="protein sequence ID" value="KAH8993978.1"/>
    <property type="molecule type" value="Genomic_DNA"/>
</dbReference>
<feature type="region of interest" description="Disordered" evidence="1">
    <location>
        <begin position="1"/>
        <end position="38"/>
    </location>
</feature>
<dbReference type="Proteomes" id="UP001201163">
    <property type="component" value="Unassembled WGS sequence"/>
</dbReference>
<dbReference type="AlphaFoldDB" id="A0AAD4QEQ8"/>
<evidence type="ECO:0000313" key="3">
    <source>
        <dbReference type="Proteomes" id="UP001201163"/>
    </source>
</evidence>
<accession>A0AAD4QEQ8</accession>